<evidence type="ECO:0000313" key="2">
    <source>
        <dbReference type="Proteomes" id="UP000789570"/>
    </source>
</evidence>
<keyword evidence="2" id="KW-1185">Reference proteome</keyword>
<comment type="caution">
    <text evidence="1">The sequence shown here is derived from an EMBL/GenBank/DDBJ whole genome shotgun (WGS) entry which is preliminary data.</text>
</comment>
<gene>
    <name evidence="1" type="ORF">FCALED_LOCUS13439</name>
</gene>
<organism evidence="1 2">
    <name type="scientific">Funneliformis caledonium</name>
    <dbReference type="NCBI Taxonomy" id="1117310"/>
    <lineage>
        <taxon>Eukaryota</taxon>
        <taxon>Fungi</taxon>
        <taxon>Fungi incertae sedis</taxon>
        <taxon>Mucoromycota</taxon>
        <taxon>Glomeromycotina</taxon>
        <taxon>Glomeromycetes</taxon>
        <taxon>Glomerales</taxon>
        <taxon>Glomeraceae</taxon>
        <taxon>Funneliformis</taxon>
    </lineage>
</organism>
<proteinExistence type="predicted"/>
<dbReference type="AlphaFoldDB" id="A0A9N9N473"/>
<protein>
    <submittedName>
        <fullName evidence="1">3995_t:CDS:1</fullName>
    </submittedName>
</protein>
<evidence type="ECO:0000313" key="1">
    <source>
        <dbReference type="EMBL" id="CAG8700186.1"/>
    </source>
</evidence>
<dbReference type="EMBL" id="CAJVPQ010007754">
    <property type="protein sequence ID" value="CAG8700186.1"/>
    <property type="molecule type" value="Genomic_DNA"/>
</dbReference>
<dbReference type="Proteomes" id="UP000789570">
    <property type="component" value="Unassembled WGS sequence"/>
</dbReference>
<accession>A0A9N9N473</accession>
<sequence>MKKNQKQKIGQKTSPDFLLSDVETASPTTFILSDDETIDQNQQDNFSVISLSNNNYTSTAFYSIESSMILHFLIGLYRLVT</sequence>
<name>A0A9N9N473_9GLOM</name>
<reference evidence="1" key="1">
    <citation type="submission" date="2021-06" db="EMBL/GenBank/DDBJ databases">
        <authorList>
            <person name="Kallberg Y."/>
            <person name="Tangrot J."/>
            <person name="Rosling A."/>
        </authorList>
    </citation>
    <scope>NUCLEOTIDE SEQUENCE</scope>
    <source>
        <strain evidence="1">UK204</strain>
    </source>
</reference>
<feature type="non-terminal residue" evidence="1">
    <location>
        <position position="81"/>
    </location>
</feature>